<feature type="transmembrane region" description="Helical" evidence="10">
    <location>
        <begin position="1272"/>
        <end position="1292"/>
    </location>
</feature>
<keyword evidence="9 10" id="KW-0472">Membrane</keyword>
<evidence type="ECO:0000313" key="13">
    <source>
        <dbReference type="Proteomes" id="UP001489004"/>
    </source>
</evidence>
<keyword evidence="5" id="KW-0677">Repeat</keyword>
<evidence type="ECO:0000256" key="6">
    <source>
        <dbReference type="ARBA" id="ARBA00022741"/>
    </source>
</evidence>
<evidence type="ECO:0000259" key="11">
    <source>
        <dbReference type="PROSITE" id="PS50893"/>
    </source>
</evidence>
<dbReference type="InterPro" id="IPR003593">
    <property type="entry name" value="AAA+_ATPase"/>
</dbReference>
<feature type="transmembrane region" description="Helical" evidence="10">
    <location>
        <begin position="1360"/>
        <end position="1380"/>
    </location>
</feature>
<dbReference type="PROSITE" id="PS50893">
    <property type="entry name" value="ABC_TRANSPORTER_2"/>
    <property type="match status" value="2"/>
</dbReference>
<evidence type="ECO:0000313" key="12">
    <source>
        <dbReference type="EMBL" id="KAK9815874.1"/>
    </source>
</evidence>
<keyword evidence="7" id="KW-0067">ATP-binding</keyword>
<evidence type="ECO:0000256" key="2">
    <source>
        <dbReference type="ARBA" id="ARBA00006012"/>
    </source>
</evidence>
<dbReference type="GO" id="GO:0071944">
    <property type="term" value="C:cell periphery"/>
    <property type="evidence" value="ECO:0007669"/>
    <property type="project" value="UniProtKB-ARBA"/>
</dbReference>
<dbReference type="Proteomes" id="UP001489004">
    <property type="component" value="Unassembled WGS sequence"/>
</dbReference>
<dbReference type="EMBL" id="JALJOR010000006">
    <property type="protein sequence ID" value="KAK9815874.1"/>
    <property type="molecule type" value="Genomic_DNA"/>
</dbReference>
<feature type="transmembrane region" description="Helical" evidence="10">
    <location>
        <begin position="749"/>
        <end position="775"/>
    </location>
</feature>
<dbReference type="Pfam" id="PF08370">
    <property type="entry name" value="PDR_assoc"/>
    <property type="match status" value="1"/>
</dbReference>
<feature type="transmembrane region" description="Helical" evidence="10">
    <location>
        <begin position="1412"/>
        <end position="1435"/>
    </location>
</feature>
<reference evidence="12 13" key="1">
    <citation type="journal article" date="2024" name="Nat. Commun.">
        <title>Phylogenomics reveals the evolutionary origins of lichenization in chlorophyte algae.</title>
        <authorList>
            <person name="Puginier C."/>
            <person name="Libourel C."/>
            <person name="Otte J."/>
            <person name="Skaloud P."/>
            <person name="Haon M."/>
            <person name="Grisel S."/>
            <person name="Petersen M."/>
            <person name="Berrin J.G."/>
            <person name="Delaux P.M."/>
            <person name="Dal Grande F."/>
            <person name="Keller J."/>
        </authorList>
    </citation>
    <scope>NUCLEOTIDE SEQUENCE [LARGE SCALE GENOMIC DNA]</scope>
    <source>
        <strain evidence="12 13">SAG 2043</strain>
    </source>
</reference>
<organism evidence="12 13">
    <name type="scientific">[Myrmecia] bisecta</name>
    <dbReference type="NCBI Taxonomy" id="41462"/>
    <lineage>
        <taxon>Eukaryota</taxon>
        <taxon>Viridiplantae</taxon>
        <taxon>Chlorophyta</taxon>
        <taxon>core chlorophytes</taxon>
        <taxon>Trebouxiophyceae</taxon>
        <taxon>Trebouxiales</taxon>
        <taxon>Trebouxiaceae</taxon>
        <taxon>Myrmecia</taxon>
    </lineage>
</organism>
<evidence type="ECO:0000256" key="9">
    <source>
        <dbReference type="ARBA" id="ARBA00023136"/>
    </source>
</evidence>
<dbReference type="InterPro" id="IPR027417">
    <property type="entry name" value="P-loop_NTPase"/>
</dbReference>
<keyword evidence="6" id="KW-0547">Nucleotide-binding</keyword>
<dbReference type="InterPro" id="IPR034003">
    <property type="entry name" value="ABCG_PDR_2"/>
</dbReference>
<dbReference type="SMART" id="SM00382">
    <property type="entry name" value="AAA"/>
    <property type="match status" value="2"/>
</dbReference>
<dbReference type="InterPro" id="IPR003439">
    <property type="entry name" value="ABC_transporter-like_ATP-bd"/>
</dbReference>
<dbReference type="GO" id="GO:0016020">
    <property type="term" value="C:membrane"/>
    <property type="evidence" value="ECO:0007669"/>
    <property type="project" value="UniProtKB-SubCell"/>
</dbReference>
<dbReference type="PANTHER" id="PTHR19241">
    <property type="entry name" value="ATP-BINDING CASSETTE TRANSPORTER"/>
    <property type="match status" value="1"/>
</dbReference>
<feature type="transmembrane region" description="Helical" evidence="10">
    <location>
        <begin position="663"/>
        <end position="685"/>
    </location>
</feature>
<evidence type="ECO:0000256" key="8">
    <source>
        <dbReference type="ARBA" id="ARBA00022989"/>
    </source>
</evidence>
<feature type="transmembrane region" description="Helical" evidence="10">
    <location>
        <begin position="1187"/>
        <end position="1204"/>
    </location>
</feature>
<dbReference type="InterPro" id="IPR013581">
    <property type="entry name" value="PDR_assoc"/>
</dbReference>
<feature type="transmembrane region" description="Helical" evidence="10">
    <location>
        <begin position="617"/>
        <end position="643"/>
    </location>
</feature>
<name>A0AAW1Q1P6_9CHLO</name>
<comment type="similarity">
    <text evidence="2">Belongs to the ABC transporter superfamily. ABCG family. PDR (TC 3.A.1.205) subfamily.</text>
</comment>
<feature type="transmembrane region" description="Helical" evidence="10">
    <location>
        <begin position="590"/>
        <end position="611"/>
    </location>
</feature>
<feature type="transmembrane region" description="Helical" evidence="10">
    <location>
        <begin position="1299"/>
        <end position="1321"/>
    </location>
</feature>
<feature type="domain" description="ABC transporter" evidence="11">
    <location>
        <begin position="845"/>
        <end position="1091"/>
    </location>
</feature>
<dbReference type="SUPFAM" id="SSF52540">
    <property type="entry name" value="P-loop containing nucleoside triphosphate hydrolases"/>
    <property type="match status" value="2"/>
</dbReference>
<dbReference type="InterPro" id="IPR013525">
    <property type="entry name" value="ABC2_TM"/>
</dbReference>
<accession>A0AAW1Q1P6</accession>
<dbReference type="GO" id="GO:0140359">
    <property type="term" value="F:ABC-type transporter activity"/>
    <property type="evidence" value="ECO:0007669"/>
    <property type="project" value="InterPro"/>
</dbReference>
<evidence type="ECO:0000256" key="7">
    <source>
        <dbReference type="ARBA" id="ARBA00022840"/>
    </source>
</evidence>
<proteinExistence type="inferred from homology"/>
<keyword evidence="13" id="KW-1185">Reference proteome</keyword>
<dbReference type="Pfam" id="PF00005">
    <property type="entry name" value="ABC_tran"/>
    <property type="match status" value="2"/>
</dbReference>
<feature type="transmembrane region" description="Helical" evidence="10">
    <location>
        <begin position="1327"/>
        <end position="1348"/>
    </location>
</feature>
<dbReference type="Gene3D" id="3.40.50.300">
    <property type="entry name" value="P-loop containing nucleotide triphosphate hydrolases"/>
    <property type="match status" value="2"/>
</dbReference>
<sequence>MGSAGISSGAYGNLNRFSLRADIGRHSVAAGGWVPTDEQELTEAVLEDQQDAEKLKEIAATRERRKKQFDKIDRNSILTVGEKASLAGAALDAGVETYARRMAQRLKAAGVPQPTVEVRFTDLTVATDAVIGSSALPTLPNSVKEPFAKLMPSASKRKKIHVLKSVTGILRPGTATLVLGPPGAGKTHLLRTLSGRLKTDELNKVEGEITYNGHRLNEFVVERTSAYIDQVDLHLPTLTVRQTLDFAARCMGEGALPTLLKECREKEQEVKARGGRVEFDPELDHIMAAMASDKQRLYTELIIRLLRLTNAADTVVGDALLRGISGGERKRVTSGEMMVGPVTCFFMDEISTGLDSSATFAISQACVHFAHILQRTMVIALLQPDPQTYDLFDDILLLSEGHIIYHGPRPEVMKWFNSLGFSCPEKKGIADFLQEVTSPKDQLVLRTDQSAAGVYMPVSEFDKAWRGSEAFRATLAALQQPYDKSRSHPLALAKTRYAISGYDALKANIWRHRILQKGDITIIGYRVIQGVAMGFIVGTCFFQRGSQSVNDGVQVLGVLYYSCMYMILDSVPEVAITLERKDVFYKQRNIFMFPAWSYAVPLTLMDLPILLLEVLPYTILVYWIAGFAATAGQFFLFVLIHYLTIVYADSMYRALGAASPDLVVGNSLSSFILLITLLTSGFTIIKSDIPGWWIWAYWINPYAWGLRALSINEFHSTKWDTDVNNLDGTNGRLGSVMLQLYDVQQGFGWVWAGVGFLLGIFALMAVLPVLSLTYLHPPKHRMTISEEDPEEAAKAEAPKVAVEMKDGEAAAASTGTAIGNGASHANGAEKKGDDEAALPFEPMALVFRDLQYFVPKPGDTSKELQLLKGIWGSFKPGVLTALMGASGAGKTTLMDVVAGRKTGGRIGGDILVNGHPKVQATFARVMGYVEQSDIHSPQTTVGEALAFSALLRLPGDVSRKRKLAFLEQMMRLVELENLRNALVGIPGETGLSVEQRKRLTIAVELVANPSVIFMDEPTSGLDARAAAIVMRVVGNISRANRTVVCTIHQPSTEIFEAFDQLLLLKRGGWTVFFGLLGDESSQLLHYFDKFDGMPPFEKGSNPSVYALEITGGFVPIKGNLDFAEIYTKSQEFAATKAEIDQLATPPPGSQPLSFKTAYAAGFLAQYRECLLKYFITYWRSPTYNMNSRFGMSIIIALVLGTLYLRKGNETSSFTQINNVIGAIYLFAMFLGYQNCLSVQPVISFERAVYYRERAARTYAVLPFSLAEATVEIPYLAVQTILFSVIVYWLMGFPSSASNFFFFLLVVFLNNACFTFVGELLVHVTPNVQLASVLSAGIMGIWKLFAGYIITQPDLPRPWLFALYGNPLTYVLYALSVKFWGDVDTELFYGDTPYTVKTYLEDVYFYHKNSKPGMWGCVGVLFGWIVVFRVGSFLALRFLSFQSR</sequence>
<evidence type="ECO:0000256" key="1">
    <source>
        <dbReference type="ARBA" id="ARBA00004141"/>
    </source>
</evidence>
<dbReference type="GO" id="GO:0016887">
    <property type="term" value="F:ATP hydrolysis activity"/>
    <property type="evidence" value="ECO:0007669"/>
    <property type="project" value="InterPro"/>
</dbReference>
<evidence type="ECO:0000256" key="10">
    <source>
        <dbReference type="SAM" id="Phobius"/>
    </source>
</evidence>
<comment type="subcellular location">
    <subcellularLocation>
        <location evidence="1">Membrane</location>
        <topology evidence="1">Multi-pass membrane protein</topology>
    </subcellularLocation>
</comment>
<dbReference type="FunFam" id="3.40.50.300:FF:000532">
    <property type="entry name" value="ABC transporter G family member 34"/>
    <property type="match status" value="1"/>
</dbReference>
<feature type="domain" description="ABC transporter" evidence="11">
    <location>
        <begin position="118"/>
        <end position="425"/>
    </location>
</feature>
<dbReference type="GO" id="GO:0005524">
    <property type="term" value="F:ATP binding"/>
    <property type="evidence" value="ECO:0007669"/>
    <property type="project" value="UniProtKB-KW"/>
</dbReference>
<keyword evidence="8 10" id="KW-1133">Transmembrane helix</keyword>
<evidence type="ECO:0000256" key="3">
    <source>
        <dbReference type="ARBA" id="ARBA00022448"/>
    </source>
</evidence>
<comment type="caution">
    <text evidence="12">The sequence shown here is derived from an EMBL/GenBank/DDBJ whole genome shotgun (WGS) entry which is preliminary data.</text>
</comment>
<gene>
    <name evidence="12" type="ORF">WJX72_011087</name>
</gene>
<evidence type="ECO:0000256" key="4">
    <source>
        <dbReference type="ARBA" id="ARBA00022692"/>
    </source>
</evidence>
<dbReference type="FunFam" id="3.40.50.300:FF:000059">
    <property type="entry name" value="ABC transporter G family member 40"/>
    <property type="match status" value="1"/>
</dbReference>
<keyword evidence="3" id="KW-0813">Transport</keyword>
<feature type="transmembrane region" description="Helical" evidence="10">
    <location>
        <begin position="1216"/>
        <end position="1233"/>
    </location>
</feature>
<keyword evidence="4 10" id="KW-0812">Transmembrane</keyword>
<protein>
    <recommendedName>
        <fullName evidence="11">ABC transporter domain-containing protein</fullName>
    </recommendedName>
</protein>
<dbReference type="Pfam" id="PF01061">
    <property type="entry name" value="ABC2_membrane"/>
    <property type="match status" value="2"/>
</dbReference>
<dbReference type="CDD" id="cd03232">
    <property type="entry name" value="ABCG_PDR_domain2"/>
    <property type="match status" value="1"/>
</dbReference>
<evidence type="ECO:0000256" key="5">
    <source>
        <dbReference type="ARBA" id="ARBA00022737"/>
    </source>
</evidence>